<dbReference type="PANTHER" id="PTHR30411:SF0">
    <property type="entry name" value="CYS-TRNA(PRO)_CYS-TRNA(CYS) DEACYLASE YBAK"/>
    <property type="match status" value="1"/>
</dbReference>
<dbReference type="NCBIfam" id="TIGR00011">
    <property type="entry name" value="YbaK_EbsC"/>
    <property type="match status" value="1"/>
</dbReference>
<dbReference type="AlphaFoldDB" id="A0A4S3B4E5"/>
<dbReference type="InterPro" id="IPR004369">
    <property type="entry name" value="Prolyl-tRNA_editing_YbaK/EbsC"/>
</dbReference>
<dbReference type="GO" id="GO:0002161">
    <property type="term" value="F:aminoacyl-tRNA deacylase activity"/>
    <property type="evidence" value="ECO:0007669"/>
    <property type="project" value="InterPro"/>
</dbReference>
<name>A0A4S3B4E5_9ENTE</name>
<dbReference type="Gene3D" id="3.90.960.10">
    <property type="entry name" value="YbaK/aminoacyl-tRNA synthetase-associated domain"/>
    <property type="match status" value="1"/>
</dbReference>
<sequence>MAKKKIQKTNAIRFLEQKKIPFEISEYEWDDQHMSAKHTASELGIDEVKIFKTLVTVGNQTGPIVAIVPGNRELDLKKIAKASGNKKVEMLPSKELEPLTGYIHGGCSPVGMKKKFPTFIAKEALDLDTIHVSGGKRGLQLRIDPKVLIDVVGIEVVDLATEE</sequence>
<evidence type="ECO:0000256" key="1">
    <source>
        <dbReference type="ARBA" id="ARBA00009798"/>
    </source>
</evidence>
<comment type="similarity">
    <text evidence="1 4">Belongs to the prolyl-tRNA editing family. YbaK/EbsC subfamily.</text>
</comment>
<evidence type="ECO:0000313" key="6">
    <source>
        <dbReference type="EMBL" id="THB61702.1"/>
    </source>
</evidence>
<dbReference type="Proteomes" id="UP000310506">
    <property type="component" value="Unassembled WGS sequence"/>
</dbReference>
<dbReference type="PANTHER" id="PTHR30411">
    <property type="entry name" value="CYTOPLASMIC PROTEIN"/>
    <property type="match status" value="1"/>
</dbReference>
<keyword evidence="2 4" id="KW-0648">Protein biosynthesis</keyword>
<dbReference type="EMBL" id="SDGV01000010">
    <property type="protein sequence ID" value="THB61702.1"/>
    <property type="molecule type" value="Genomic_DNA"/>
</dbReference>
<dbReference type="RefSeq" id="WP_136136473.1">
    <property type="nucleotide sequence ID" value="NZ_SDGV01000010.1"/>
</dbReference>
<evidence type="ECO:0000259" key="5">
    <source>
        <dbReference type="Pfam" id="PF04073"/>
    </source>
</evidence>
<dbReference type="GO" id="GO:0006412">
    <property type="term" value="P:translation"/>
    <property type="evidence" value="ECO:0007669"/>
    <property type="project" value="UniProtKB-KW"/>
</dbReference>
<reference evidence="6 7" key="1">
    <citation type="submission" date="2019-01" db="EMBL/GenBank/DDBJ databases">
        <title>Vagococcus silagei sp. nov. isolated from brewer's grain.</title>
        <authorList>
            <person name="Guu J.-R."/>
        </authorList>
    </citation>
    <scope>NUCLEOTIDE SEQUENCE [LARGE SCALE GENOMIC DNA]</scope>
    <source>
        <strain evidence="6 7">2B-2</strain>
    </source>
</reference>
<keyword evidence="3 4" id="KW-0456">Lyase</keyword>
<keyword evidence="7" id="KW-1185">Reference proteome</keyword>
<dbReference type="InterPro" id="IPR007214">
    <property type="entry name" value="YbaK/aa-tRNA-synth-assoc-dom"/>
</dbReference>
<dbReference type="OrthoDB" id="9809296at2"/>
<protein>
    <recommendedName>
        <fullName evidence="4">Cys-tRNA(Pro)/Cys-tRNA(Cys) deacylase</fullName>
        <ecNumber evidence="4">4.2.-.-</ecNumber>
    </recommendedName>
</protein>
<dbReference type="EC" id="4.2.-.-" evidence="4"/>
<organism evidence="6 7">
    <name type="scientific">Vagococcus silagei</name>
    <dbReference type="NCBI Taxonomy" id="2508885"/>
    <lineage>
        <taxon>Bacteria</taxon>
        <taxon>Bacillati</taxon>
        <taxon>Bacillota</taxon>
        <taxon>Bacilli</taxon>
        <taxon>Lactobacillales</taxon>
        <taxon>Enterococcaceae</taxon>
        <taxon>Vagococcus</taxon>
    </lineage>
</organism>
<dbReference type="PIRSF" id="PIRSF006181">
    <property type="entry name" value="EbsC_YbaK"/>
    <property type="match status" value="1"/>
</dbReference>
<dbReference type="InterPro" id="IPR036754">
    <property type="entry name" value="YbaK/aa-tRNA-synt-asso_dom_sf"/>
</dbReference>
<dbReference type="SUPFAM" id="SSF55826">
    <property type="entry name" value="YbaK/ProRS associated domain"/>
    <property type="match status" value="1"/>
</dbReference>
<dbReference type="Pfam" id="PF04073">
    <property type="entry name" value="tRNA_edit"/>
    <property type="match status" value="1"/>
</dbReference>
<gene>
    <name evidence="6" type="primary">ybaK</name>
    <name evidence="6" type="ORF">ESZ54_04420</name>
</gene>
<dbReference type="GO" id="GO:0016829">
    <property type="term" value="F:lyase activity"/>
    <property type="evidence" value="ECO:0007669"/>
    <property type="project" value="UniProtKB-KW"/>
</dbReference>
<comment type="caution">
    <text evidence="6">The sequence shown here is derived from an EMBL/GenBank/DDBJ whole genome shotgun (WGS) entry which is preliminary data.</text>
</comment>
<evidence type="ECO:0000256" key="2">
    <source>
        <dbReference type="ARBA" id="ARBA00022917"/>
    </source>
</evidence>
<dbReference type="CDD" id="cd00002">
    <property type="entry name" value="YbaK_deacylase"/>
    <property type="match status" value="1"/>
</dbReference>
<feature type="domain" description="YbaK/aminoacyl-tRNA synthetase-associated" evidence="5">
    <location>
        <begin position="34"/>
        <end position="150"/>
    </location>
</feature>
<proteinExistence type="inferred from homology"/>
<accession>A0A4S3B4E5</accession>
<evidence type="ECO:0000256" key="3">
    <source>
        <dbReference type="ARBA" id="ARBA00023239"/>
    </source>
</evidence>
<evidence type="ECO:0000256" key="4">
    <source>
        <dbReference type="PIRNR" id="PIRNR006181"/>
    </source>
</evidence>
<evidence type="ECO:0000313" key="7">
    <source>
        <dbReference type="Proteomes" id="UP000310506"/>
    </source>
</evidence>